<dbReference type="EMBL" id="CAJOBZ010000006">
    <property type="protein sequence ID" value="CAF4803275.1"/>
    <property type="molecule type" value="Genomic_DNA"/>
</dbReference>
<sequence>MEARKRFGVSNCWTRDGRVQVIGADRKLRRISSLKELDSVPDSIPSSTAADDAKLTRDKTRNKKAPKKGQ</sequence>
<dbReference type="AlphaFoldDB" id="A0A821PDG9"/>
<evidence type="ECO:0000256" key="1">
    <source>
        <dbReference type="SAM" id="MobiDB-lite"/>
    </source>
</evidence>
<protein>
    <submittedName>
        <fullName evidence="2">Uncharacterized protein</fullName>
    </submittedName>
</protein>
<keyword evidence="3" id="KW-1185">Reference proteome</keyword>
<proteinExistence type="predicted"/>
<dbReference type="OrthoDB" id="8121249at2759"/>
<dbReference type="Proteomes" id="UP000663880">
    <property type="component" value="Unassembled WGS sequence"/>
</dbReference>
<feature type="region of interest" description="Disordered" evidence="1">
    <location>
        <begin position="38"/>
        <end position="70"/>
    </location>
</feature>
<accession>A0A821PDG9</accession>
<evidence type="ECO:0000313" key="2">
    <source>
        <dbReference type="EMBL" id="CAF4803275.1"/>
    </source>
</evidence>
<evidence type="ECO:0000313" key="3">
    <source>
        <dbReference type="Proteomes" id="UP000663880"/>
    </source>
</evidence>
<comment type="caution">
    <text evidence="2">The sequence shown here is derived from an EMBL/GenBank/DDBJ whole genome shotgun (WGS) entry which is preliminary data.</text>
</comment>
<feature type="compositionally biased region" description="Basic residues" evidence="1">
    <location>
        <begin position="60"/>
        <end position="70"/>
    </location>
</feature>
<gene>
    <name evidence="2" type="ORF">PMACD_LOCUS3573</name>
</gene>
<name>A0A821PDG9_9NEOP</name>
<reference evidence="2" key="1">
    <citation type="submission" date="2021-02" db="EMBL/GenBank/DDBJ databases">
        <authorList>
            <person name="Steward A R."/>
        </authorList>
    </citation>
    <scope>NUCLEOTIDE SEQUENCE</scope>
</reference>
<organism evidence="2 3">
    <name type="scientific">Pieris macdunnoughi</name>
    <dbReference type="NCBI Taxonomy" id="345717"/>
    <lineage>
        <taxon>Eukaryota</taxon>
        <taxon>Metazoa</taxon>
        <taxon>Ecdysozoa</taxon>
        <taxon>Arthropoda</taxon>
        <taxon>Hexapoda</taxon>
        <taxon>Insecta</taxon>
        <taxon>Pterygota</taxon>
        <taxon>Neoptera</taxon>
        <taxon>Endopterygota</taxon>
        <taxon>Lepidoptera</taxon>
        <taxon>Glossata</taxon>
        <taxon>Ditrysia</taxon>
        <taxon>Papilionoidea</taxon>
        <taxon>Pieridae</taxon>
        <taxon>Pierinae</taxon>
        <taxon>Pieris</taxon>
    </lineage>
</organism>